<dbReference type="PANTHER" id="PTHR20948">
    <property type="entry name" value="TRANSMEMBRANE PROTEIN 164"/>
    <property type="match status" value="1"/>
</dbReference>
<feature type="transmembrane region" description="Helical" evidence="1">
    <location>
        <begin position="155"/>
        <end position="176"/>
    </location>
</feature>
<proteinExistence type="predicted"/>
<keyword evidence="3" id="KW-1185">Reference proteome</keyword>
<keyword evidence="1" id="KW-0472">Membrane</keyword>
<dbReference type="Pfam" id="PF14808">
    <property type="entry name" value="TMEM164"/>
    <property type="match status" value="1"/>
</dbReference>
<sequence length="266" mass="31263">MEVKLWRLFSDIAVGGIDFSMPENGGTDCINYLPAYQRFLETIKIVPTFRRALVSLSPIFRPINAHGRMFFMFYAGIFMIELFYKVVTRTLIFILQPCHICTTMQLVLLRFRDEKRLPWTQQLFRFHLYTLPGALIALLFPMIDTRLMVGEVFIFYLQHALILITPLHLMLTSDFYRPEQLRNISWPIFSISLIILYHFLMLQCVGLLTHANLNCIMCPAASDPFKGRFYRVIAVLLQSFIVIPFFTKCYSYFSAKIILLKRREKE</sequence>
<comment type="caution">
    <text evidence="2">The sequence shown here is derived from an EMBL/GenBank/DDBJ whole genome shotgun (WGS) entry which is preliminary data.</text>
</comment>
<keyword evidence="1" id="KW-0812">Transmembrane</keyword>
<feature type="transmembrane region" description="Helical" evidence="1">
    <location>
        <begin position="229"/>
        <end position="253"/>
    </location>
</feature>
<evidence type="ECO:0000256" key="1">
    <source>
        <dbReference type="SAM" id="Phobius"/>
    </source>
</evidence>
<name>A0AAD4MKG7_9BILA</name>
<gene>
    <name evidence="2" type="ORF">DdX_20926</name>
</gene>
<dbReference type="InterPro" id="IPR026508">
    <property type="entry name" value="TMEM164"/>
</dbReference>
<keyword evidence="1" id="KW-1133">Transmembrane helix</keyword>
<accession>A0AAD4MKG7</accession>
<reference evidence="2" key="1">
    <citation type="submission" date="2022-01" db="EMBL/GenBank/DDBJ databases">
        <title>Genome Sequence Resource for Two Populations of Ditylenchus destructor, the Migratory Endoparasitic Phytonematode.</title>
        <authorList>
            <person name="Zhang H."/>
            <person name="Lin R."/>
            <person name="Xie B."/>
        </authorList>
    </citation>
    <scope>NUCLEOTIDE SEQUENCE</scope>
    <source>
        <strain evidence="2">BazhouSP</strain>
    </source>
</reference>
<dbReference type="AlphaFoldDB" id="A0AAD4MKG7"/>
<feature type="transmembrane region" description="Helical" evidence="1">
    <location>
        <begin position="69"/>
        <end position="87"/>
    </location>
</feature>
<evidence type="ECO:0000313" key="3">
    <source>
        <dbReference type="Proteomes" id="UP001201812"/>
    </source>
</evidence>
<protein>
    <submittedName>
        <fullName evidence="2">TMEM164 family domain-containing protein</fullName>
    </submittedName>
</protein>
<dbReference type="EMBL" id="JAKKPZ010000693">
    <property type="protein sequence ID" value="KAI1692959.1"/>
    <property type="molecule type" value="Genomic_DNA"/>
</dbReference>
<feature type="transmembrane region" description="Helical" evidence="1">
    <location>
        <begin position="123"/>
        <end position="143"/>
    </location>
</feature>
<dbReference type="PANTHER" id="PTHR20948:SF2">
    <property type="entry name" value="TRANSMEMBRANE PROTEIN 164"/>
    <property type="match status" value="1"/>
</dbReference>
<feature type="transmembrane region" description="Helical" evidence="1">
    <location>
        <begin position="188"/>
        <end position="209"/>
    </location>
</feature>
<dbReference type="Proteomes" id="UP001201812">
    <property type="component" value="Unassembled WGS sequence"/>
</dbReference>
<feature type="transmembrane region" description="Helical" evidence="1">
    <location>
        <begin position="93"/>
        <end position="111"/>
    </location>
</feature>
<evidence type="ECO:0000313" key="2">
    <source>
        <dbReference type="EMBL" id="KAI1692959.1"/>
    </source>
</evidence>
<organism evidence="2 3">
    <name type="scientific">Ditylenchus destructor</name>
    <dbReference type="NCBI Taxonomy" id="166010"/>
    <lineage>
        <taxon>Eukaryota</taxon>
        <taxon>Metazoa</taxon>
        <taxon>Ecdysozoa</taxon>
        <taxon>Nematoda</taxon>
        <taxon>Chromadorea</taxon>
        <taxon>Rhabditida</taxon>
        <taxon>Tylenchina</taxon>
        <taxon>Tylenchomorpha</taxon>
        <taxon>Sphaerularioidea</taxon>
        <taxon>Anguinidae</taxon>
        <taxon>Anguininae</taxon>
        <taxon>Ditylenchus</taxon>
    </lineage>
</organism>